<dbReference type="PRINTS" id="PR00081">
    <property type="entry name" value="GDHRDH"/>
</dbReference>
<dbReference type="FunFam" id="3.40.50.720:FF:000084">
    <property type="entry name" value="Short-chain dehydrogenase reductase"/>
    <property type="match status" value="1"/>
</dbReference>
<dbReference type="InterPro" id="IPR002347">
    <property type="entry name" value="SDR_fam"/>
</dbReference>
<comment type="similarity">
    <text evidence="1">Belongs to the short-chain dehydrogenases/reductases (SDR) family.</text>
</comment>
<dbReference type="OrthoDB" id="498125at2759"/>
<evidence type="ECO:0000313" key="2">
    <source>
        <dbReference type="EMBL" id="KAF9464297.1"/>
    </source>
</evidence>
<dbReference type="Proteomes" id="UP000807353">
    <property type="component" value="Unassembled WGS sequence"/>
</dbReference>
<reference evidence="2" key="1">
    <citation type="submission" date="2020-11" db="EMBL/GenBank/DDBJ databases">
        <authorList>
            <consortium name="DOE Joint Genome Institute"/>
            <person name="Ahrendt S."/>
            <person name="Riley R."/>
            <person name="Andreopoulos W."/>
            <person name="Labutti K."/>
            <person name="Pangilinan J."/>
            <person name="Ruiz-Duenas F.J."/>
            <person name="Barrasa J.M."/>
            <person name="Sanchez-Garcia M."/>
            <person name="Camarero S."/>
            <person name="Miyauchi S."/>
            <person name="Serrano A."/>
            <person name="Linde D."/>
            <person name="Babiker R."/>
            <person name="Drula E."/>
            <person name="Ayuso-Fernandez I."/>
            <person name="Pacheco R."/>
            <person name="Padilla G."/>
            <person name="Ferreira P."/>
            <person name="Barriuso J."/>
            <person name="Kellner H."/>
            <person name="Castanera R."/>
            <person name="Alfaro M."/>
            <person name="Ramirez L."/>
            <person name="Pisabarro A.G."/>
            <person name="Kuo A."/>
            <person name="Tritt A."/>
            <person name="Lipzen A."/>
            <person name="He G."/>
            <person name="Yan M."/>
            <person name="Ng V."/>
            <person name="Cullen D."/>
            <person name="Martin F."/>
            <person name="Rosso M.-N."/>
            <person name="Henrissat B."/>
            <person name="Hibbett D."/>
            <person name="Martinez A.T."/>
            <person name="Grigoriev I.V."/>
        </authorList>
    </citation>
    <scope>NUCLEOTIDE SEQUENCE</scope>
    <source>
        <strain evidence="2">CBS 247.69</strain>
    </source>
</reference>
<gene>
    <name evidence="2" type="ORF">BDZ94DRAFT_1297297</name>
</gene>
<protein>
    <submittedName>
        <fullName evidence="2">NAD-binding protein</fullName>
    </submittedName>
</protein>
<evidence type="ECO:0000256" key="1">
    <source>
        <dbReference type="ARBA" id="ARBA00006484"/>
    </source>
</evidence>
<dbReference type="PANTHER" id="PTHR42760">
    <property type="entry name" value="SHORT-CHAIN DEHYDROGENASES/REDUCTASES FAMILY MEMBER"/>
    <property type="match status" value="1"/>
</dbReference>
<dbReference type="GO" id="GO:0006633">
    <property type="term" value="P:fatty acid biosynthetic process"/>
    <property type="evidence" value="ECO:0007669"/>
    <property type="project" value="TreeGrafter"/>
</dbReference>
<accession>A0A9P5Y662</accession>
<dbReference type="PANTHER" id="PTHR42760:SF121">
    <property type="entry name" value="3-OXOACYL-(ACYL-CARRIER-PROTEIN) REDUCTASE"/>
    <property type="match status" value="1"/>
</dbReference>
<dbReference type="AlphaFoldDB" id="A0A9P5Y662"/>
<dbReference type="SUPFAM" id="SSF51735">
    <property type="entry name" value="NAD(P)-binding Rossmann-fold domains"/>
    <property type="match status" value="1"/>
</dbReference>
<dbReference type="PRINTS" id="PR00080">
    <property type="entry name" value="SDRFAMILY"/>
</dbReference>
<comment type="caution">
    <text evidence="2">The sequence shown here is derived from an EMBL/GenBank/DDBJ whole genome shotgun (WGS) entry which is preliminary data.</text>
</comment>
<dbReference type="Gene3D" id="3.40.50.720">
    <property type="entry name" value="NAD(P)-binding Rossmann-like Domain"/>
    <property type="match status" value="1"/>
</dbReference>
<dbReference type="Pfam" id="PF13561">
    <property type="entry name" value="adh_short_C2"/>
    <property type="match status" value="1"/>
</dbReference>
<keyword evidence="3" id="KW-1185">Reference proteome</keyword>
<dbReference type="EMBL" id="MU150255">
    <property type="protein sequence ID" value="KAF9464297.1"/>
    <property type="molecule type" value="Genomic_DNA"/>
</dbReference>
<name>A0A9P5Y662_9AGAR</name>
<evidence type="ECO:0000313" key="3">
    <source>
        <dbReference type="Proteomes" id="UP000807353"/>
    </source>
</evidence>
<dbReference type="InterPro" id="IPR036291">
    <property type="entry name" value="NAD(P)-bd_dom_sf"/>
</dbReference>
<dbReference type="GO" id="GO:0048038">
    <property type="term" value="F:quinone binding"/>
    <property type="evidence" value="ECO:0007669"/>
    <property type="project" value="TreeGrafter"/>
</dbReference>
<sequence length="261" mass="28031">MPSQQVAIITGAADGIGKAVALRLASDGYDVIVADLPRQRVLIDAVAEQVKATTGRKAISYQVDITKEDQVKAMIENTVKNLGGLDVMVANAGLAVMTSLLDTTLDEWQKVFDVNSTGTFLCYREAAKSMIARGIKGRIVGACSTSGKKSVALLGAYGSSKFAQRALTQVAACEWAQYGIRVNGYAPGPTDTPMLKRTDERAVEILGTKPEEFREGMKLATQFKRLGRPEEIANAVSFLVSEESSFVTGQTINIDGGLWFD</sequence>
<dbReference type="GO" id="GO:0016616">
    <property type="term" value="F:oxidoreductase activity, acting on the CH-OH group of donors, NAD or NADP as acceptor"/>
    <property type="evidence" value="ECO:0007669"/>
    <property type="project" value="TreeGrafter"/>
</dbReference>
<proteinExistence type="inferred from homology"/>
<organism evidence="2 3">
    <name type="scientific">Collybia nuda</name>
    <dbReference type="NCBI Taxonomy" id="64659"/>
    <lineage>
        <taxon>Eukaryota</taxon>
        <taxon>Fungi</taxon>
        <taxon>Dikarya</taxon>
        <taxon>Basidiomycota</taxon>
        <taxon>Agaricomycotina</taxon>
        <taxon>Agaricomycetes</taxon>
        <taxon>Agaricomycetidae</taxon>
        <taxon>Agaricales</taxon>
        <taxon>Tricholomatineae</taxon>
        <taxon>Clitocybaceae</taxon>
        <taxon>Collybia</taxon>
    </lineage>
</organism>